<dbReference type="SUPFAM" id="SSF53681">
    <property type="entry name" value="Aspartate/glutamate racemase"/>
    <property type="match status" value="2"/>
</dbReference>
<dbReference type="PANTHER" id="PTHR21198">
    <property type="entry name" value="GLUTAMATE RACEMASE"/>
    <property type="match status" value="1"/>
</dbReference>
<dbReference type="EMBL" id="JAUJYN010000012">
    <property type="protein sequence ID" value="KAK1258976.1"/>
    <property type="molecule type" value="Genomic_DNA"/>
</dbReference>
<gene>
    <name evidence="2" type="ORF">QJS04_geneDACA005627</name>
</gene>
<keyword evidence="3" id="KW-1185">Reference proteome</keyword>
<reference evidence="2" key="2">
    <citation type="submission" date="2023-06" db="EMBL/GenBank/DDBJ databases">
        <authorList>
            <person name="Ma L."/>
            <person name="Liu K.-W."/>
            <person name="Li Z."/>
            <person name="Hsiao Y.-Y."/>
            <person name="Qi Y."/>
            <person name="Fu T."/>
            <person name="Tang G."/>
            <person name="Zhang D."/>
            <person name="Sun W.-H."/>
            <person name="Liu D.-K."/>
            <person name="Li Y."/>
            <person name="Chen G.-Z."/>
            <person name="Liu X.-D."/>
            <person name="Liao X.-Y."/>
            <person name="Jiang Y.-T."/>
            <person name="Yu X."/>
            <person name="Hao Y."/>
            <person name="Huang J."/>
            <person name="Zhao X.-W."/>
            <person name="Ke S."/>
            <person name="Chen Y.-Y."/>
            <person name="Wu W.-L."/>
            <person name="Hsu J.-L."/>
            <person name="Lin Y.-F."/>
            <person name="Huang M.-D."/>
            <person name="Li C.-Y."/>
            <person name="Huang L."/>
            <person name="Wang Z.-W."/>
            <person name="Zhao X."/>
            <person name="Zhong W.-Y."/>
            <person name="Peng D.-H."/>
            <person name="Ahmad S."/>
            <person name="Lan S."/>
            <person name="Zhang J.-S."/>
            <person name="Tsai W.-C."/>
            <person name="Van De Peer Y."/>
            <person name="Liu Z.-J."/>
        </authorList>
    </citation>
    <scope>NUCLEOTIDE SEQUENCE</scope>
    <source>
        <strain evidence="2">SCP</strain>
        <tissue evidence="2">Leaves</tissue>
    </source>
</reference>
<name>A0AAV9A476_ACOGR</name>
<evidence type="ECO:0000256" key="1">
    <source>
        <dbReference type="ARBA" id="ARBA00023235"/>
    </source>
</evidence>
<dbReference type="AlphaFoldDB" id="A0AAV9A476"/>
<dbReference type="Gene3D" id="3.40.50.1860">
    <property type="match status" value="2"/>
</dbReference>
<evidence type="ECO:0000313" key="2">
    <source>
        <dbReference type="EMBL" id="KAK1258976.1"/>
    </source>
</evidence>
<reference evidence="2" key="1">
    <citation type="journal article" date="2023" name="Nat. Commun.">
        <title>Diploid and tetraploid genomes of Acorus and the evolution of monocots.</title>
        <authorList>
            <person name="Ma L."/>
            <person name="Liu K.W."/>
            <person name="Li Z."/>
            <person name="Hsiao Y.Y."/>
            <person name="Qi Y."/>
            <person name="Fu T."/>
            <person name="Tang G.D."/>
            <person name="Zhang D."/>
            <person name="Sun W.H."/>
            <person name="Liu D.K."/>
            <person name="Li Y."/>
            <person name="Chen G.Z."/>
            <person name="Liu X.D."/>
            <person name="Liao X.Y."/>
            <person name="Jiang Y.T."/>
            <person name="Yu X."/>
            <person name="Hao Y."/>
            <person name="Huang J."/>
            <person name="Zhao X.W."/>
            <person name="Ke S."/>
            <person name="Chen Y.Y."/>
            <person name="Wu W.L."/>
            <person name="Hsu J.L."/>
            <person name="Lin Y.F."/>
            <person name="Huang M.D."/>
            <person name="Li C.Y."/>
            <person name="Huang L."/>
            <person name="Wang Z.W."/>
            <person name="Zhao X."/>
            <person name="Zhong W.Y."/>
            <person name="Peng D.H."/>
            <person name="Ahmad S."/>
            <person name="Lan S."/>
            <person name="Zhang J.S."/>
            <person name="Tsai W.C."/>
            <person name="Van de Peer Y."/>
            <person name="Liu Z.J."/>
        </authorList>
    </citation>
    <scope>NUCLEOTIDE SEQUENCE</scope>
    <source>
        <strain evidence="2">SCP</strain>
    </source>
</reference>
<evidence type="ECO:0000313" key="3">
    <source>
        <dbReference type="Proteomes" id="UP001179952"/>
    </source>
</evidence>
<dbReference type="PANTHER" id="PTHR21198:SF7">
    <property type="entry name" value="ASPARTATE-GLUTAMATE RACEMASE FAMILY"/>
    <property type="match status" value="1"/>
</dbReference>
<keyword evidence="1" id="KW-0413">Isomerase</keyword>
<dbReference type="InterPro" id="IPR001920">
    <property type="entry name" value="Asp/Glu_race"/>
</dbReference>
<dbReference type="Proteomes" id="UP001179952">
    <property type="component" value="Unassembled WGS sequence"/>
</dbReference>
<dbReference type="Pfam" id="PF01177">
    <property type="entry name" value="Asp_Glu_race"/>
    <property type="match status" value="1"/>
</dbReference>
<organism evidence="2 3">
    <name type="scientific">Acorus gramineus</name>
    <name type="common">Dwarf sweet flag</name>
    <dbReference type="NCBI Taxonomy" id="55184"/>
    <lineage>
        <taxon>Eukaryota</taxon>
        <taxon>Viridiplantae</taxon>
        <taxon>Streptophyta</taxon>
        <taxon>Embryophyta</taxon>
        <taxon>Tracheophyta</taxon>
        <taxon>Spermatophyta</taxon>
        <taxon>Magnoliopsida</taxon>
        <taxon>Liliopsida</taxon>
        <taxon>Acoraceae</taxon>
        <taxon>Acorus</taxon>
    </lineage>
</organism>
<sequence length="330" mass="36645">MFDGSIVACFQTIRPFHFSGGINKHQPRFKIRPCSIKITSSPQILLQTQGTDSVSESKTTRLVSAPNGSQRMDSLLDQSNTIGVIGGVSALSTLRFLEKLVKWSSKDEKKSLPFIVCNDPVLNRELSSLESCTFPYTSPSKARSQLDHMLVVEKLKHKRAFLEKSGARCVVMPCHISHSWYEEICEGCSVPFLHVGDCIAKELKEANLKPVETGSNLRIGIIATDATLNAGFYQEKLQNQGFEVVLLDKATMEHTVIPAIESLNRKDTEGARNLLRIALQVLMVRAVNTVILASHDMSNLLPQDDPLLKKCVDPMDALARSTIQWARSMH</sequence>
<dbReference type="InterPro" id="IPR015942">
    <property type="entry name" value="Asp/Glu/hydantoin_racemase"/>
</dbReference>
<evidence type="ECO:0008006" key="4">
    <source>
        <dbReference type="Google" id="ProtNLM"/>
    </source>
</evidence>
<comment type="caution">
    <text evidence="2">The sequence shown here is derived from an EMBL/GenBank/DDBJ whole genome shotgun (WGS) entry which is preliminary data.</text>
</comment>
<proteinExistence type="predicted"/>
<accession>A0AAV9A476</accession>
<dbReference type="GO" id="GO:0047661">
    <property type="term" value="F:amino-acid racemase activity"/>
    <property type="evidence" value="ECO:0007669"/>
    <property type="project" value="InterPro"/>
</dbReference>
<protein>
    <recommendedName>
        <fullName evidence="4">Aspartate racemase</fullName>
    </recommendedName>
</protein>